<name>A0A6N2M8F2_SALVM</name>
<dbReference type="PANTHER" id="PTHR45786:SF74">
    <property type="entry name" value="ATP-DEPENDENT DNA HELICASE"/>
    <property type="match status" value="1"/>
</dbReference>
<sequence>MLASNNYLVSLFSHASKKLSELTNYGYKLQLLCQRANDTSQYNDPTSDEIGGLIVGDIGDFHSERDIIIESWSNTLQRISKLHPKFMALQYPLLFPFSEDGYRTNIIDAFATIEEDKLDYIRMNQNDLRSDLYHNISEVVPKGDAQGSSIGQIILPSSVTGSLRYKINNYQDAMAIYKAYGNLDLFITFTCNTN</sequence>
<organism evidence="2">
    <name type="scientific">Salix viminalis</name>
    <name type="common">Common osier</name>
    <name type="synonym">Basket willow</name>
    <dbReference type="NCBI Taxonomy" id="40686"/>
    <lineage>
        <taxon>Eukaryota</taxon>
        <taxon>Viridiplantae</taxon>
        <taxon>Streptophyta</taxon>
        <taxon>Embryophyta</taxon>
        <taxon>Tracheophyta</taxon>
        <taxon>Spermatophyta</taxon>
        <taxon>Magnoliopsida</taxon>
        <taxon>eudicotyledons</taxon>
        <taxon>Gunneridae</taxon>
        <taxon>Pentapetalae</taxon>
        <taxon>rosids</taxon>
        <taxon>fabids</taxon>
        <taxon>Malpighiales</taxon>
        <taxon>Salicaceae</taxon>
        <taxon>Saliceae</taxon>
        <taxon>Salix</taxon>
    </lineage>
</organism>
<evidence type="ECO:0000259" key="1">
    <source>
        <dbReference type="Pfam" id="PF14214"/>
    </source>
</evidence>
<evidence type="ECO:0000313" key="2">
    <source>
        <dbReference type="EMBL" id="VFU44100.1"/>
    </source>
</evidence>
<dbReference type="AlphaFoldDB" id="A0A6N2M8F2"/>
<dbReference type="InterPro" id="IPR025476">
    <property type="entry name" value="Helitron_helicase-like"/>
</dbReference>
<proteinExistence type="predicted"/>
<gene>
    <name evidence="2" type="ORF">SVIM_LOCUS269034</name>
</gene>
<dbReference type="EMBL" id="CAADRP010001597">
    <property type="protein sequence ID" value="VFU44100.1"/>
    <property type="molecule type" value="Genomic_DNA"/>
</dbReference>
<protein>
    <recommendedName>
        <fullName evidence="1">Helitron helicase-like domain-containing protein</fullName>
    </recommendedName>
</protein>
<feature type="domain" description="Helitron helicase-like" evidence="1">
    <location>
        <begin position="105"/>
        <end position="193"/>
    </location>
</feature>
<dbReference type="Pfam" id="PF14214">
    <property type="entry name" value="Helitron_like_N"/>
    <property type="match status" value="1"/>
</dbReference>
<reference evidence="2" key="1">
    <citation type="submission" date="2019-03" db="EMBL/GenBank/DDBJ databases">
        <authorList>
            <person name="Mank J."/>
            <person name="Almeida P."/>
        </authorList>
    </citation>
    <scope>NUCLEOTIDE SEQUENCE</scope>
    <source>
        <strain evidence="2">78183</strain>
    </source>
</reference>
<dbReference type="PANTHER" id="PTHR45786">
    <property type="entry name" value="DNA BINDING PROTEIN-LIKE"/>
    <property type="match status" value="1"/>
</dbReference>
<accession>A0A6N2M8F2</accession>